<dbReference type="EMBL" id="JASCZI010272655">
    <property type="protein sequence ID" value="MED6223079.1"/>
    <property type="molecule type" value="Genomic_DNA"/>
</dbReference>
<dbReference type="Proteomes" id="UP001341840">
    <property type="component" value="Unassembled WGS sequence"/>
</dbReference>
<keyword evidence="5" id="KW-1185">Reference proteome</keyword>
<dbReference type="InterPro" id="IPR036291">
    <property type="entry name" value="NAD(P)-bd_dom_sf"/>
</dbReference>
<keyword evidence="2" id="KW-0560">Oxidoreductase</keyword>
<accession>A0ABU6ZMB2</accession>
<protein>
    <recommendedName>
        <fullName evidence="3">NAD-dependent epimerase/dehydratase domain-containing protein</fullName>
    </recommendedName>
</protein>
<evidence type="ECO:0000313" key="4">
    <source>
        <dbReference type="EMBL" id="MED6223079.1"/>
    </source>
</evidence>
<evidence type="ECO:0000256" key="2">
    <source>
        <dbReference type="ARBA" id="ARBA00023002"/>
    </source>
</evidence>
<evidence type="ECO:0000256" key="1">
    <source>
        <dbReference type="ARBA" id="ARBA00022857"/>
    </source>
</evidence>
<dbReference type="PANTHER" id="PTHR10366:SF689">
    <property type="entry name" value="PROTEIN BRI1-5 ENHANCED 1"/>
    <property type="match status" value="1"/>
</dbReference>
<gene>
    <name evidence="4" type="ORF">PIB30_070490</name>
</gene>
<dbReference type="InterPro" id="IPR050425">
    <property type="entry name" value="NAD(P)_dehydrat-like"/>
</dbReference>
<feature type="domain" description="NAD-dependent epimerase/dehydratase" evidence="3">
    <location>
        <begin position="4"/>
        <end position="96"/>
    </location>
</feature>
<evidence type="ECO:0000259" key="3">
    <source>
        <dbReference type="Pfam" id="PF01370"/>
    </source>
</evidence>
<sequence length="180" mass="20134">MEACENGNNVVSSSYIVSKMLTEKAVLEFGAKNGLEVVSLILPLVVGPFICPNMPSSVYMALAMILGDDSMYKYLSTIYMVHVDDAANALIFLFEYAHAHGRYICSSDQVSFHQIYQLLSQRYPDFHISLPNNLRETRNDDVKLSGLSSRKLLDAGFKFKYGINEMYDGAISCCKDKGFL</sequence>
<evidence type="ECO:0000313" key="5">
    <source>
        <dbReference type="Proteomes" id="UP001341840"/>
    </source>
</evidence>
<dbReference type="SUPFAM" id="SSF51735">
    <property type="entry name" value="NAD(P)-binding Rossmann-fold domains"/>
    <property type="match status" value="1"/>
</dbReference>
<comment type="caution">
    <text evidence="4">The sequence shown here is derived from an EMBL/GenBank/DDBJ whole genome shotgun (WGS) entry which is preliminary data.</text>
</comment>
<dbReference type="PANTHER" id="PTHR10366">
    <property type="entry name" value="NAD DEPENDENT EPIMERASE/DEHYDRATASE"/>
    <property type="match status" value="1"/>
</dbReference>
<dbReference type="InterPro" id="IPR001509">
    <property type="entry name" value="Epimerase_deHydtase"/>
</dbReference>
<organism evidence="4 5">
    <name type="scientific">Stylosanthes scabra</name>
    <dbReference type="NCBI Taxonomy" id="79078"/>
    <lineage>
        <taxon>Eukaryota</taxon>
        <taxon>Viridiplantae</taxon>
        <taxon>Streptophyta</taxon>
        <taxon>Embryophyta</taxon>
        <taxon>Tracheophyta</taxon>
        <taxon>Spermatophyta</taxon>
        <taxon>Magnoliopsida</taxon>
        <taxon>eudicotyledons</taxon>
        <taxon>Gunneridae</taxon>
        <taxon>Pentapetalae</taxon>
        <taxon>rosids</taxon>
        <taxon>fabids</taxon>
        <taxon>Fabales</taxon>
        <taxon>Fabaceae</taxon>
        <taxon>Papilionoideae</taxon>
        <taxon>50 kb inversion clade</taxon>
        <taxon>dalbergioids sensu lato</taxon>
        <taxon>Dalbergieae</taxon>
        <taxon>Pterocarpus clade</taxon>
        <taxon>Stylosanthes</taxon>
    </lineage>
</organism>
<keyword evidence="1" id="KW-0521">NADP</keyword>
<reference evidence="4 5" key="1">
    <citation type="journal article" date="2023" name="Plants (Basel)">
        <title>Bridging the Gap: Combining Genomics and Transcriptomics Approaches to Understand Stylosanthes scabra, an Orphan Legume from the Brazilian Caatinga.</title>
        <authorList>
            <person name="Ferreira-Neto J.R.C."/>
            <person name="da Silva M.D."/>
            <person name="Binneck E."/>
            <person name="de Melo N.F."/>
            <person name="da Silva R.H."/>
            <person name="de Melo A.L.T.M."/>
            <person name="Pandolfi V."/>
            <person name="Bustamante F.O."/>
            <person name="Brasileiro-Vidal A.C."/>
            <person name="Benko-Iseppon A.M."/>
        </authorList>
    </citation>
    <scope>NUCLEOTIDE SEQUENCE [LARGE SCALE GENOMIC DNA]</scope>
    <source>
        <tissue evidence="4">Leaves</tissue>
    </source>
</reference>
<proteinExistence type="predicted"/>
<name>A0ABU6ZMB2_9FABA</name>
<dbReference type="Pfam" id="PF01370">
    <property type="entry name" value="Epimerase"/>
    <property type="match status" value="1"/>
</dbReference>
<dbReference type="Gene3D" id="3.40.50.720">
    <property type="entry name" value="NAD(P)-binding Rossmann-like Domain"/>
    <property type="match status" value="1"/>
</dbReference>